<evidence type="ECO:0000313" key="8">
    <source>
        <dbReference type="EMBL" id="WEK06493.1"/>
    </source>
</evidence>
<comment type="subcellular location">
    <subcellularLocation>
        <location evidence="1">Membrane</location>
        <topology evidence="1">Single-pass membrane protein</topology>
    </subcellularLocation>
</comment>
<protein>
    <recommendedName>
        <fullName evidence="3">Lectin-like protein BA14k</fullName>
    </recommendedName>
</protein>
<comment type="similarity">
    <text evidence="2">Belongs to the BA14k family.</text>
</comment>
<proteinExistence type="inferred from homology"/>
<gene>
    <name evidence="8" type="ORF">P0Y65_09705</name>
</gene>
<dbReference type="Proteomes" id="UP001217476">
    <property type="component" value="Chromosome"/>
</dbReference>
<dbReference type="GO" id="GO:0030246">
    <property type="term" value="F:carbohydrate binding"/>
    <property type="evidence" value="ECO:0007669"/>
    <property type="project" value="UniProtKB-KW"/>
</dbReference>
<evidence type="ECO:0000256" key="5">
    <source>
        <dbReference type="ARBA" id="ARBA00022734"/>
    </source>
</evidence>
<evidence type="ECO:0000256" key="1">
    <source>
        <dbReference type="ARBA" id="ARBA00004167"/>
    </source>
</evidence>
<dbReference type="AlphaFoldDB" id="A0AAJ5VX17"/>
<evidence type="ECO:0000256" key="6">
    <source>
        <dbReference type="ARBA" id="ARBA00025321"/>
    </source>
</evidence>
<keyword evidence="5" id="KW-0430">Lectin</keyword>
<dbReference type="InterPro" id="IPR012413">
    <property type="entry name" value="BA14K"/>
</dbReference>
<evidence type="ECO:0000256" key="3">
    <source>
        <dbReference type="ARBA" id="ARBA00020552"/>
    </source>
</evidence>
<evidence type="ECO:0000256" key="4">
    <source>
        <dbReference type="ARBA" id="ARBA00022475"/>
    </source>
</evidence>
<name>A0AAJ5VX17_9HYPH</name>
<evidence type="ECO:0000256" key="7">
    <source>
        <dbReference type="SAM" id="SignalP"/>
    </source>
</evidence>
<feature type="signal peptide" evidence="7">
    <location>
        <begin position="1"/>
        <end position="27"/>
    </location>
</feature>
<comment type="function">
    <text evidence="6">Has immunoglobulin-binding and hemagglutination properties, and can bind to mannose. Essential for virulence. May be involved in LPS biosynthesis or polysaccharide transport.</text>
</comment>
<organism evidence="8 9">
    <name type="scientific">Candidatus Devosia phytovorans</name>
    <dbReference type="NCBI Taxonomy" id="3121372"/>
    <lineage>
        <taxon>Bacteria</taxon>
        <taxon>Pseudomonadati</taxon>
        <taxon>Pseudomonadota</taxon>
        <taxon>Alphaproteobacteria</taxon>
        <taxon>Hyphomicrobiales</taxon>
        <taxon>Devosiaceae</taxon>
        <taxon>Devosia</taxon>
    </lineage>
</organism>
<dbReference type="GO" id="GO:0016020">
    <property type="term" value="C:membrane"/>
    <property type="evidence" value="ECO:0007669"/>
    <property type="project" value="UniProtKB-SubCell"/>
</dbReference>
<accession>A0AAJ5VX17</accession>
<reference evidence="8" key="1">
    <citation type="submission" date="2023-03" db="EMBL/GenBank/DDBJ databases">
        <title>Andean soil-derived lignocellulolytic bacterial consortium as a source of novel taxa and putative plastic-active enzymes.</title>
        <authorList>
            <person name="Diaz-Garcia L."/>
            <person name="Chuvochina M."/>
            <person name="Feuerriegel G."/>
            <person name="Bunk B."/>
            <person name="Sproer C."/>
            <person name="Streit W.R."/>
            <person name="Rodriguez L.M."/>
            <person name="Overmann J."/>
            <person name="Jimenez D.J."/>
        </authorList>
    </citation>
    <scope>NUCLEOTIDE SEQUENCE</scope>
    <source>
        <strain evidence="8">MAG 4196</strain>
    </source>
</reference>
<keyword evidence="4" id="KW-1003">Cell membrane</keyword>
<keyword evidence="7" id="KW-0732">Signal</keyword>
<dbReference type="EMBL" id="CP119312">
    <property type="protein sequence ID" value="WEK06493.1"/>
    <property type="molecule type" value="Genomic_DNA"/>
</dbReference>
<dbReference type="Pfam" id="PF07886">
    <property type="entry name" value="BA14K"/>
    <property type="match status" value="1"/>
</dbReference>
<sequence>MNILRAGVIGAALTSAMAVSAVAPAQAQGVTFSYGQRAQVIETYCDRYPNDYDCRGYYGGRWTDRDYDRFYSSRRDRIDPIASGLFGLAFGAILGGALANSNNSGGGDRVIGRVTGDGYSGHVAACYARYRSYDEETDTFMGYDGIRRRCNL</sequence>
<feature type="chain" id="PRO_5042558609" description="Lectin-like protein BA14k" evidence="7">
    <location>
        <begin position="28"/>
        <end position="152"/>
    </location>
</feature>
<evidence type="ECO:0000256" key="2">
    <source>
        <dbReference type="ARBA" id="ARBA00010270"/>
    </source>
</evidence>
<evidence type="ECO:0000313" key="9">
    <source>
        <dbReference type="Proteomes" id="UP001217476"/>
    </source>
</evidence>
<keyword evidence="4" id="KW-0472">Membrane</keyword>